<dbReference type="EMBL" id="BARW01014917">
    <property type="protein sequence ID" value="GAI81504.1"/>
    <property type="molecule type" value="Genomic_DNA"/>
</dbReference>
<protein>
    <submittedName>
        <fullName evidence="1">Uncharacterized protein</fullName>
    </submittedName>
</protein>
<comment type="caution">
    <text evidence="1">The sequence shown here is derived from an EMBL/GenBank/DDBJ whole genome shotgun (WGS) entry which is preliminary data.</text>
</comment>
<reference evidence="1" key="1">
    <citation type="journal article" date="2014" name="Front. Microbiol.">
        <title>High frequency of phylogenetically diverse reductive dehalogenase-homologous genes in deep subseafloor sedimentary metagenomes.</title>
        <authorList>
            <person name="Kawai M."/>
            <person name="Futagami T."/>
            <person name="Toyoda A."/>
            <person name="Takaki Y."/>
            <person name="Nishi S."/>
            <person name="Hori S."/>
            <person name="Arai W."/>
            <person name="Tsubouchi T."/>
            <person name="Morono Y."/>
            <person name="Uchiyama I."/>
            <person name="Ito T."/>
            <person name="Fujiyama A."/>
            <person name="Inagaki F."/>
            <person name="Takami H."/>
        </authorList>
    </citation>
    <scope>NUCLEOTIDE SEQUENCE</scope>
    <source>
        <strain evidence="1">Expedition CK06-06</strain>
    </source>
</reference>
<gene>
    <name evidence="1" type="ORF">S12H4_26310</name>
</gene>
<dbReference type="AlphaFoldDB" id="X1TNB2"/>
<accession>X1TNB2</accession>
<evidence type="ECO:0000313" key="1">
    <source>
        <dbReference type="EMBL" id="GAI81504.1"/>
    </source>
</evidence>
<proteinExistence type="predicted"/>
<organism evidence="1">
    <name type="scientific">marine sediment metagenome</name>
    <dbReference type="NCBI Taxonomy" id="412755"/>
    <lineage>
        <taxon>unclassified sequences</taxon>
        <taxon>metagenomes</taxon>
        <taxon>ecological metagenomes</taxon>
    </lineage>
</organism>
<sequence length="126" mass="14271">MCKVIQDDKADFSQLRALADEANKLSLQLDEATLRFEASRKINRLMCRLEDLPGDVNLLETIGTTIRIILTLTSKLDLQAAQNVFFAISKQVYSDMNKKADSGQTVAKKWVEHFRNLAHYLDVEVG</sequence>
<name>X1TNB2_9ZZZZ</name>